<keyword evidence="2" id="KW-0732">Signal</keyword>
<evidence type="ECO:0000256" key="2">
    <source>
        <dbReference type="SAM" id="SignalP"/>
    </source>
</evidence>
<feature type="region of interest" description="Disordered" evidence="1">
    <location>
        <begin position="60"/>
        <end position="103"/>
    </location>
</feature>
<evidence type="ECO:0000313" key="4">
    <source>
        <dbReference type="Proteomes" id="UP001610444"/>
    </source>
</evidence>
<evidence type="ECO:0000313" key="3">
    <source>
        <dbReference type="EMBL" id="KAL2836740.1"/>
    </source>
</evidence>
<feature type="compositionally biased region" description="Low complexity" evidence="1">
    <location>
        <begin position="175"/>
        <end position="199"/>
    </location>
</feature>
<reference evidence="3 4" key="1">
    <citation type="submission" date="2024-07" db="EMBL/GenBank/DDBJ databases">
        <title>Section-level genome sequencing and comparative genomics of Aspergillus sections Usti and Cavernicolus.</title>
        <authorList>
            <consortium name="Lawrence Berkeley National Laboratory"/>
            <person name="Nybo J.L."/>
            <person name="Vesth T.C."/>
            <person name="Theobald S."/>
            <person name="Frisvad J.C."/>
            <person name="Larsen T.O."/>
            <person name="Kjaerboelling I."/>
            <person name="Rothschild-Mancinelli K."/>
            <person name="Lyhne E.K."/>
            <person name="Kogle M.E."/>
            <person name="Barry K."/>
            <person name="Clum A."/>
            <person name="Na H."/>
            <person name="Ledsgaard L."/>
            <person name="Lin J."/>
            <person name="Lipzen A."/>
            <person name="Kuo A."/>
            <person name="Riley R."/>
            <person name="Mondo S."/>
            <person name="LaButti K."/>
            <person name="Haridas S."/>
            <person name="Pangalinan J."/>
            <person name="Salamov A.A."/>
            <person name="Simmons B.A."/>
            <person name="Magnuson J.K."/>
            <person name="Chen J."/>
            <person name="Drula E."/>
            <person name="Henrissat B."/>
            <person name="Wiebenga A."/>
            <person name="Lubbers R.J."/>
            <person name="Gomes A.C."/>
            <person name="Macurrencykelacurrency M.R."/>
            <person name="Stajich J."/>
            <person name="Grigoriev I.V."/>
            <person name="Mortensen U.H."/>
            <person name="De vries R.P."/>
            <person name="Baker S.E."/>
            <person name="Andersen M.R."/>
        </authorList>
    </citation>
    <scope>NUCLEOTIDE SEQUENCE [LARGE SCALE GENOMIC DNA]</scope>
    <source>
        <strain evidence="3 4">CBS 756.74</strain>
    </source>
</reference>
<dbReference type="EMBL" id="JBFXLR010000109">
    <property type="protein sequence ID" value="KAL2836740.1"/>
    <property type="molecule type" value="Genomic_DNA"/>
</dbReference>
<sequence length="232" mass="23367">MHAKLLTLLAVAPLALGQDWLDDAMNALESTTDYPVPTGSADAPTLDDYLDNSDIFDDIETTNDFGSNSDSQDSSSSSSSSSSDFSSSSDDTSSSDSSSGSGSDFENIFASIPSSIISELATAIPPSVLQELATPASLSSIMSEIADGNYPAWVTDLPDDVSNYLESAGAAFPTGSSSGDESSSSSSNSNNNNNNDNNSSGGGDDDAAGMLSPSVLASVVGAVGVLGVALAL</sequence>
<feature type="signal peptide" evidence="2">
    <location>
        <begin position="1"/>
        <end position="17"/>
    </location>
</feature>
<dbReference type="GeneID" id="98162607"/>
<feature type="region of interest" description="Disordered" evidence="1">
    <location>
        <begin position="172"/>
        <end position="207"/>
    </location>
</feature>
<proteinExistence type="predicted"/>
<feature type="compositionally biased region" description="Low complexity" evidence="1">
    <location>
        <begin position="64"/>
        <end position="103"/>
    </location>
</feature>
<dbReference type="Proteomes" id="UP001610444">
    <property type="component" value="Unassembled WGS sequence"/>
</dbReference>
<name>A0ABR4J9J8_9EURO</name>
<evidence type="ECO:0000256" key="1">
    <source>
        <dbReference type="SAM" id="MobiDB-lite"/>
    </source>
</evidence>
<comment type="caution">
    <text evidence="3">The sequence shown here is derived from an EMBL/GenBank/DDBJ whole genome shotgun (WGS) entry which is preliminary data.</text>
</comment>
<accession>A0ABR4J9J8</accession>
<gene>
    <name evidence="3" type="ORF">BJX68DRAFT_273371</name>
</gene>
<keyword evidence="4" id="KW-1185">Reference proteome</keyword>
<organism evidence="3 4">
    <name type="scientific">Aspergillus pseudodeflectus</name>
    <dbReference type="NCBI Taxonomy" id="176178"/>
    <lineage>
        <taxon>Eukaryota</taxon>
        <taxon>Fungi</taxon>
        <taxon>Dikarya</taxon>
        <taxon>Ascomycota</taxon>
        <taxon>Pezizomycotina</taxon>
        <taxon>Eurotiomycetes</taxon>
        <taxon>Eurotiomycetidae</taxon>
        <taxon>Eurotiales</taxon>
        <taxon>Aspergillaceae</taxon>
        <taxon>Aspergillus</taxon>
        <taxon>Aspergillus subgen. Nidulantes</taxon>
    </lineage>
</organism>
<feature type="chain" id="PRO_5047287184" evidence="2">
    <location>
        <begin position="18"/>
        <end position="232"/>
    </location>
</feature>
<dbReference type="RefSeq" id="XP_070892217.1">
    <property type="nucleotide sequence ID" value="XM_071047443.1"/>
</dbReference>
<protein>
    <submittedName>
        <fullName evidence="3">Uncharacterized protein</fullName>
    </submittedName>
</protein>